<reference evidence="1 2" key="1">
    <citation type="submission" date="2024-09" db="EMBL/GenBank/DDBJ databases">
        <authorList>
            <person name="Sun Q."/>
            <person name="Mori K."/>
        </authorList>
    </citation>
    <scope>NUCLEOTIDE SEQUENCE [LARGE SCALE GENOMIC DNA]</scope>
    <source>
        <strain evidence="1 2">NCAIM B.02621</strain>
    </source>
</reference>
<proteinExistence type="predicted"/>
<keyword evidence="2" id="KW-1185">Reference proteome</keyword>
<gene>
    <name evidence="1" type="ORF">ACFFGE_05975</name>
</gene>
<accession>A0ABV6R434</accession>
<sequence>MSALPAAKAAAVVQLVESVPDAALTRLAAAVSLMPGEQAVELGRMIARESRDRELRAIAFSPVAALFTPRTDGFPATAYPRPVMARLWKLASVPEPGLAQKLDAIGVEDAVVDRIGDQFLRAAARALRETPDKAWPAADPTQRDRLALLFELGQLMRKAAPRLRAWTARPDEDQVAELRVLFREAAAMAPDGAERFVELIFAHVADAPLILRIVTLSAEAASNSDVLSNSELAPFVDGLLEATEQRVARIEAFVTNPTRDRVLEVAAAVDWCGDVLREMGLTVKPQPDSRWGKAVQAMRARVERQALAALKAGGRAVEAGFPLARARGAHKSAPLEPDLGAPPDAPAIEQALSLLGMIERARMTLAEFGCESPRQATMKDATKHLADFAEKALTQVRGAGTDGERLIRRAAEVLSGVGEKELAKAIVRRLDARVADDGMAAVRAIA</sequence>
<evidence type="ECO:0000313" key="2">
    <source>
        <dbReference type="Proteomes" id="UP001589906"/>
    </source>
</evidence>
<comment type="caution">
    <text evidence="1">The sequence shown here is derived from an EMBL/GenBank/DDBJ whole genome shotgun (WGS) entry which is preliminary data.</text>
</comment>
<evidence type="ECO:0000313" key="1">
    <source>
        <dbReference type="EMBL" id="MFC0633423.1"/>
    </source>
</evidence>
<dbReference type="EMBL" id="JBHLSW010000004">
    <property type="protein sequence ID" value="MFC0633423.1"/>
    <property type="molecule type" value="Genomic_DNA"/>
</dbReference>
<dbReference type="RefSeq" id="WP_376835338.1">
    <property type="nucleotide sequence ID" value="NZ_JBHLSW010000004.1"/>
</dbReference>
<evidence type="ECO:0008006" key="3">
    <source>
        <dbReference type="Google" id="ProtNLM"/>
    </source>
</evidence>
<dbReference type="Proteomes" id="UP001589906">
    <property type="component" value="Unassembled WGS sequence"/>
</dbReference>
<organism evidence="1 2">
    <name type="scientific">Brevundimonas balnearis</name>
    <dbReference type="NCBI Taxonomy" id="1572858"/>
    <lineage>
        <taxon>Bacteria</taxon>
        <taxon>Pseudomonadati</taxon>
        <taxon>Pseudomonadota</taxon>
        <taxon>Alphaproteobacteria</taxon>
        <taxon>Caulobacterales</taxon>
        <taxon>Caulobacteraceae</taxon>
        <taxon>Brevundimonas</taxon>
    </lineage>
</organism>
<name>A0ABV6R434_9CAUL</name>
<protein>
    <recommendedName>
        <fullName evidence="3">Flagellar motor switch protein FliG</fullName>
    </recommendedName>
</protein>